<keyword evidence="3" id="KW-0378">Hydrolase</keyword>
<dbReference type="GO" id="GO:0006508">
    <property type="term" value="P:proteolysis"/>
    <property type="evidence" value="ECO:0007669"/>
    <property type="project" value="UniProtKB-KW"/>
</dbReference>
<sequence>MIKSHRISERMVKMKRILSMCFLLLSLALPIFAQGLEDLSAEEWRQDIRFLEEKLLSTHPNPFFNADEGTFRDLLKSLEHDLEDLSSSEIYTRLTEIVASIGDGHTAIYPDSRLAVYPIYTYWFADGLYVVATSESEQYLLNCRVVEIAGMEVEYALERLKKVVSYDNEWGFLHSHSDYLNKEEIMKGLGIADMDGDLLLKVEKEGEIIEASVKSQHEGFHWIQKRVSEIDRTYQGRKYWYQYYPDSKTLHFHYASCGSEKGNPFILFNWKMFLFTWTNPVDKFVLDLRGNGGGSSVVLEPFILRMMIDWRLNRTGKLFVLIDRGTFSSAVLNAISMRKRTNAIFVGEPTGGSPRHYGEVERFQLPNSGISVSCSTTYWKTTSDRSEAFMPDILVVRSFQDYYEMRDLAFEAVMAYGSEGEE</sequence>
<dbReference type="InterPro" id="IPR005151">
    <property type="entry name" value="Tail-specific_protease"/>
</dbReference>
<dbReference type="GO" id="GO:0008236">
    <property type="term" value="F:serine-type peptidase activity"/>
    <property type="evidence" value="ECO:0007669"/>
    <property type="project" value="InterPro"/>
</dbReference>
<protein>
    <submittedName>
        <fullName evidence="3">Periplasmic protease</fullName>
    </submittedName>
</protein>
<dbReference type="SUPFAM" id="SSF52096">
    <property type="entry name" value="ClpP/crotonase"/>
    <property type="match status" value="1"/>
</dbReference>
<comment type="caution">
    <text evidence="3">The sequence shown here is derived from an EMBL/GenBank/DDBJ whole genome shotgun (WGS) entry which is preliminary data.</text>
</comment>
<accession>A0A117M7Z1</accession>
<evidence type="ECO:0000313" key="3">
    <source>
        <dbReference type="EMBL" id="KUK89379.1"/>
    </source>
</evidence>
<dbReference type="InterPro" id="IPR029045">
    <property type="entry name" value="ClpP/crotonase-like_dom_sf"/>
</dbReference>
<dbReference type="PATRIC" id="fig|1236046.5.peg.855"/>
<evidence type="ECO:0000313" key="4">
    <source>
        <dbReference type="Proteomes" id="UP000055014"/>
    </source>
</evidence>
<evidence type="ECO:0000259" key="2">
    <source>
        <dbReference type="Pfam" id="PF03572"/>
    </source>
</evidence>
<dbReference type="Pfam" id="PF03572">
    <property type="entry name" value="Peptidase_S41"/>
    <property type="match status" value="1"/>
</dbReference>
<dbReference type="Proteomes" id="UP000055014">
    <property type="component" value="Unassembled WGS sequence"/>
</dbReference>
<feature type="chain" id="PRO_5007151025" evidence="1">
    <location>
        <begin position="34"/>
        <end position="422"/>
    </location>
</feature>
<dbReference type="AlphaFoldDB" id="A0A117M7Z1"/>
<keyword evidence="1" id="KW-0732">Signal</keyword>
<gene>
    <name evidence="3" type="ORF">XE02_1059</name>
</gene>
<name>A0A117M7Z1_9BACT</name>
<dbReference type="EMBL" id="LGGW01000095">
    <property type="protein sequence ID" value="KUK89379.1"/>
    <property type="molecule type" value="Genomic_DNA"/>
</dbReference>
<feature type="signal peptide" evidence="1">
    <location>
        <begin position="1"/>
        <end position="33"/>
    </location>
</feature>
<feature type="domain" description="Tail specific protease" evidence="2">
    <location>
        <begin position="314"/>
        <end position="393"/>
    </location>
</feature>
<keyword evidence="3" id="KW-0645">Protease</keyword>
<evidence type="ECO:0000256" key="1">
    <source>
        <dbReference type="SAM" id="SignalP"/>
    </source>
</evidence>
<dbReference type="Gene3D" id="3.90.226.10">
    <property type="entry name" value="2-enoyl-CoA Hydratase, Chain A, domain 1"/>
    <property type="match status" value="1"/>
</dbReference>
<proteinExistence type="predicted"/>
<organism evidence="3 4">
    <name type="scientific">Mesotoga infera</name>
    <dbReference type="NCBI Taxonomy" id="1236046"/>
    <lineage>
        <taxon>Bacteria</taxon>
        <taxon>Thermotogati</taxon>
        <taxon>Thermotogota</taxon>
        <taxon>Thermotogae</taxon>
        <taxon>Kosmotogales</taxon>
        <taxon>Kosmotogaceae</taxon>
        <taxon>Mesotoga</taxon>
    </lineage>
</organism>
<reference evidence="4" key="1">
    <citation type="journal article" date="2015" name="MBio">
        <title>Genome-Resolved Metagenomic Analysis Reveals Roles for Candidate Phyla and Other Microbial Community Members in Biogeochemical Transformations in Oil Reservoirs.</title>
        <authorList>
            <person name="Hu P."/>
            <person name="Tom L."/>
            <person name="Singh A."/>
            <person name="Thomas B.C."/>
            <person name="Baker B.J."/>
            <person name="Piceno Y.M."/>
            <person name="Andersen G.L."/>
            <person name="Banfield J.F."/>
        </authorList>
    </citation>
    <scope>NUCLEOTIDE SEQUENCE [LARGE SCALE GENOMIC DNA]</scope>
</reference>